<evidence type="ECO:0000259" key="1">
    <source>
        <dbReference type="Pfam" id="PF12697"/>
    </source>
</evidence>
<dbReference type="InterPro" id="IPR029058">
    <property type="entry name" value="AB_hydrolase_fold"/>
</dbReference>
<feature type="domain" description="AB hydrolase-1" evidence="1">
    <location>
        <begin position="6"/>
        <end position="215"/>
    </location>
</feature>
<dbReference type="Pfam" id="PF12697">
    <property type="entry name" value="Abhydrolase_6"/>
    <property type="match status" value="1"/>
</dbReference>
<dbReference type="STRING" id="670386.D3BDK1"/>
<dbReference type="EMBL" id="ADBJ01000031">
    <property type="protein sequence ID" value="EFA79982.1"/>
    <property type="molecule type" value="Genomic_DNA"/>
</dbReference>
<name>D3BDK1_HETP5</name>
<dbReference type="GeneID" id="31362284"/>
<gene>
    <name evidence="2" type="ORF">PPL_06803</name>
</gene>
<keyword evidence="3" id="KW-1185">Reference proteome</keyword>
<dbReference type="InParanoid" id="D3BDK1"/>
<dbReference type="InterPro" id="IPR000073">
    <property type="entry name" value="AB_hydrolase_1"/>
</dbReference>
<protein>
    <submittedName>
        <fullName evidence="2">Esterase/lipase/thioesterase domain-containing protein</fullName>
    </submittedName>
</protein>
<proteinExistence type="predicted"/>
<dbReference type="RefSeq" id="XP_020432102.1">
    <property type="nucleotide sequence ID" value="XM_020577654.1"/>
</dbReference>
<accession>D3BDK1</accession>
<reference evidence="2 3" key="1">
    <citation type="journal article" date="2011" name="Genome Res.">
        <title>Phylogeny-wide analysis of social amoeba genomes highlights ancient origins for complex intercellular communication.</title>
        <authorList>
            <person name="Heidel A.J."/>
            <person name="Lawal H.M."/>
            <person name="Felder M."/>
            <person name="Schilde C."/>
            <person name="Helps N.R."/>
            <person name="Tunggal B."/>
            <person name="Rivero F."/>
            <person name="John U."/>
            <person name="Schleicher M."/>
            <person name="Eichinger L."/>
            <person name="Platzer M."/>
            <person name="Noegel A.A."/>
            <person name="Schaap P."/>
            <person name="Gloeckner G."/>
        </authorList>
    </citation>
    <scope>NUCLEOTIDE SEQUENCE [LARGE SCALE GENOMIC DNA]</scope>
    <source>
        <strain evidence="3">ATCC 26659 / Pp 5 / PN500</strain>
    </source>
</reference>
<dbReference type="OMA" id="ATQGPWY"/>
<comment type="caution">
    <text evidence="2">The sequence shown here is derived from an EMBL/GenBank/DDBJ whole genome shotgun (WGS) entry which is preliminary data.</text>
</comment>
<dbReference type="PANTHER" id="PTHR37017">
    <property type="entry name" value="AB HYDROLASE-1 DOMAIN-CONTAINING PROTEIN-RELATED"/>
    <property type="match status" value="1"/>
</dbReference>
<organism evidence="2 3">
    <name type="scientific">Heterostelium pallidum (strain ATCC 26659 / Pp 5 / PN500)</name>
    <name type="common">Cellular slime mold</name>
    <name type="synonym">Polysphondylium pallidum</name>
    <dbReference type="NCBI Taxonomy" id="670386"/>
    <lineage>
        <taxon>Eukaryota</taxon>
        <taxon>Amoebozoa</taxon>
        <taxon>Evosea</taxon>
        <taxon>Eumycetozoa</taxon>
        <taxon>Dictyostelia</taxon>
        <taxon>Acytosteliales</taxon>
        <taxon>Acytosteliaceae</taxon>
        <taxon>Heterostelium</taxon>
    </lineage>
</organism>
<dbReference type="InterPro" id="IPR052897">
    <property type="entry name" value="Sec-Metab_Biosynth_Hydrolase"/>
</dbReference>
<sequence length="233" mass="25406">MDKLKIVLVHGAFGDGSGWCKVLKQLREEGHCVIAAQNPLSSFANDVETTNRLVDMQNGPVILVGHSYGGMVITAVANINKNVKGLVYVCAAAPDKGESLADLLGKEPTPGSKFFTKDKYDRFWIDNSHFSEVFAHDCKEAPELALVQNPISLNSFTGKLEGTPAWKSIPSWYVLGEQDNAINPITQKFMSERIKAKVTRLPSSHASMVSHPMEVSNVIKDAFKSLSSCPASK</sequence>
<dbReference type="Gene3D" id="3.40.50.1820">
    <property type="entry name" value="alpha/beta hydrolase"/>
    <property type="match status" value="1"/>
</dbReference>
<dbReference type="SUPFAM" id="SSF53474">
    <property type="entry name" value="alpha/beta-Hydrolases"/>
    <property type="match status" value="1"/>
</dbReference>
<dbReference type="Proteomes" id="UP000001396">
    <property type="component" value="Unassembled WGS sequence"/>
</dbReference>
<dbReference type="AlphaFoldDB" id="D3BDK1"/>
<evidence type="ECO:0000313" key="2">
    <source>
        <dbReference type="EMBL" id="EFA79982.1"/>
    </source>
</evidence>
<evidence type="ECO:0000313" key="3">
    <source>
        <dbReference type="Proteomes" id="UP000001396"/>
    </source>
</evidence>
<dbReference type="ESTHER" id="polpa-d3bdk1">
    <property type="family name" value="6_AlphaBeta_hydrolase"/>
</dbReference>
<dbReference type="PANTHER" id="PTHR37017:SF11">
    <property type="entry name" value="ESTERASE_LIPASE_THIOESTERASE DOMAIN-CONTAINING PROTEIN"/>
    <property type="match status" value="1"/>
</dbReference>